<feature type="transmembrane region" description="Helical" evidence="1">
    <location>
        <begin position="20"/>
        <end position="43"/>
    </location>
</feature>
<sequence length="193" mass="20010">MKAMTDGKRPCAPVRQAYWLVIGALALAATQAVAAAILLARFGAVHRAHGPWSVAEQAQADSVHARLAVAVVLGAGIAVLLAGAALAVPRRTTRTRTAVGGAAAFAGTALLLGVTLAADNAVLAAGAAELADLERLLPVWFSALSSGVVTGVVVLLGAALLRMGRDAAVEYYQHHRPPTRWRGFTSWHDIVNR</sequence>
<protein>
    <submittedName>
        <fullName evidence="2">Uncharacterized protein</fullName>
    </submittedName>
</protein>
<keyword evidence="1" id="KW-0472">Membrane</keyword>
<dbReference type="EMBL" id="BAAAQD010000011">
    <property type="protein sequence ID" value="GAA1530679.1"/>
    <property type="molecule type" value="Genomic_DNA"/>
</dbReference>
<comment type="caution">
    <text evidence="2">The sequence shown here is derived from an EMBL/GenBank/DDBJ whole genome shotgun (WGS) entry which is preliminary data.</text>
</comment>
<proteinExistence type="predicted"/>
<feature type="transmembrane region" description="Helical" evidence="1">
    <location>
        <begin position="63"/>
        <end position="86"/>
    </location>
</feature>
<accession>A0ABP4LSB7</accession>
<evidence type="ECO:0000313" key="3">
    <source>
        <dbReference type="Proteomes" id="UP001501470"/>
    </source>
</evidence>
<reference evidence="3" key="1">
    <citation type="journal article" date="2019" name="Int. J. Syst. Evol. Microbiol.">
        <title>The Global Catalogue of Microorganisms (GCM) 10K type strain sequencing project: providing services to taxonomists for standard genome sequencing and annotation.</title>
        <authorList>
            <consortium name="The Broad Institute Genomics Platform"/>
            <consortium name="The Broad Institute Genome Sequencing Center for Infectious Disease"/>
            <person name="Wu L."/>
            <person name="Ma J."/>
        </authorList>
    </citation>
    <scope>NUCLEOTIDE SEQUENCE [LARGE SCALE GENOMIC DNA]</scope>
    <source>
        <strain evidence="3">JCM 15933</strain>
    </source>
</reference>
<keyword evidence="3" id="KW-1185">Reference proteome</keyword>
<organism evidence="2 3">
    <name type="scientific">Dactylosporangium maewongense</name>
    <dbReference type="NCBI Taxonomy" id="634393"/>
    <lineage>
        <taxon>Bacteria</taxon>
        <taxon>Bacillati</taxon>
        <taxon>Actinomycetota</taxon>
        <taxon>Actinomycetes</taxon>
        <taxon>Micromonosporales</taxon>
        <taxon>Micromonosporaceae</taxon>
        <taxon>Dactylosporangium</taxon>
    </lineage>
</organism>
<feature type="transmembrane region" description="Helical" evidence="1">
    <location>
        <begin position="138"/>
        <end position="161"/>
    </location>
</feature>
<evidence type="ECO:0000313" key="2">
    <source>
        <dbReference type="EMBL" id="GAA1530679.1"/>
    </source>
</evidence>
<keyword evidence="1" id="KW-0812">Transmembrane</keyword>
<feature type="transmembrane region" description="Helical" evidence="1">
    <location>
        <begin position="98"/>
        <end position="118"/>
    </location>
</feature>
<gene>
    <name evidence="2" type="ORF">GCM10009827_055440</name>
</gene>
<name>A0ABP4LSB7_9ACTN</name>
<keyword evidence="1" id="KW-1133">Transmembrane helix</keyword>
<evidence type="ECO:0000256" key="1">
    <source>
        <dbReference type="SAM" id="Phobius"/>
    </source>
</evidence>
<dbReference type="Proteomes" id="UP001501470">
    <property type="component" value="Unassembled WGS sequence"/>
</dbReference>